<evidence type="ECO:0000259" key="1">
    <source>
        <dbReference type="PROSITE" id="PS51184"/>
    </source>
</evidence>
<proteinExistence type="predicted"/>
<dbReference type="Pfam" id="PF13621">
    <property type="entry name" value="Cupin_8"/>
    <property type="match status" value="1"/>
</dbReference>
<dbReference type="PANTHER" id="PTHR12461">
    <property type="entry name" value="HYPOXIA-INDUCIBLE FACTOR 1 ALPHA INHIBITOR-RELATED"/>
    <property type="match status" value="1"/>
</dbReference>
<dbReference type="SUPFAM" id="SSF51197">
    <property type="entry name" value="Clavaminate synthase-like"/>
    <property type="match status" value="1"/>
</dbReference>
<keyword evidence="3" id="KW-1185">Reference proteome</keyword>
<sequence length="291" mass="33807">MPMTSPSFLTPRVPMRTSVYSRQTLYDALDSAQEPVIFTEAMKDWPAAKRWTFDWFASEHGDLELPVEWLQYGSDAPKGAVKRVGTVRTMTMRDYVQALRGPESEKLGYLIGKDLFTRVPSLREDLRFPSYEVQRKLTEQLFFMGPRGTFTQLHLDRAHNMHAVMVGRKRWQLYSPSRDRVLSPAKLDHVWSVVSRHDLVPHGGRPDELPGNQVPDYDFVLEAGEILFLPYGWWHRVLTVEPAIATNYWWWTWSMLARIGPHLMPSLAMSALGRIRKSAVHHRRFQQDSTR</sequence>
<dbReference type="Gene3D" id="2.60.120.650">
    <property type="entry name" value="Cupin"/>
    <property type="match status" value="1"/>
</dbReference>
<reference evidence="3" key="1">
    <citation type="submission" date="2018-09" db="EMBL/GenBank/DDBJ databases">
        <authorList>
            <person name="Livingstone P.G."/>
            <person name="Whitworth D.E."/>
        </authorList>
    </citation>
    <scope>NUCLEOTIDE SEQUENCE [LARGE SCALE GENOMIC DNA]</scope>
    <source>
        <strain evidence="3">CA051B</strain>
    </source>
</reference>
<name>A0A3A8PQ63_9BACT</name>
<feature type="domain" description="JmjC" evidence="1">
    <location>
        <begin position="117"/>
        <end position="267"/>
    </location>
</feature>
<dbReference type="EMBL" id="RAWB01000153">
    <property type="protein sequence ID" value="RKH58577.1"/>
    <property type="molecule type" value="Genomic_DNA"/>
</dbReference>
<dbReference type="SMART" id="SM00558">
    <property type="entry name" value="JmjC"/>
    <property type="match status" value="1"/>
</dbReference>
<accession>A0A3A8PQ63</accession>
<dbReference type="InterPro" id="IPR041667">
    <property type="entry name" value="Cupin_8"/>
</dbReference>
<comment type="caution">
    <text evidence="2">The sequence shown here is derived from an EMBL/GenBank/DDBJ whole genome shotgun (WGS) entry which is preliminary data.</text>
</comment>
<dbReference type="Proteomes" id="UP000272888">
    <property type="component" value="Unassembled WGS sequence"/>
</dbReference>
<evidence type="ECO:0000313" key="3">
    <source>
        <dbReference type="Proteomes" id="UP000272888"/>
    </source>
</evidence>
<protein>
    <submittedName>
        <fullName evidence="2">Cupin-like domain-containing protein</fullName>
    </submittedName>
</protein>
<dbReference type="PROSITE" id="PS51184">
    <property type="entry name" value="JMJC"/>
    <property type="match status" value="1"/>
</dbReference>
<dbReference type="AlphaFoldDB" id="A0A3A8PQ63"/>
<dbReference type="PANTHER" id="PTHR12461:SF105">
    <property type="entry name" value="HYPOXIA-INDUCIBLE FACTOR 1-ALPHA INHIBITOR"/>
    <property type="match status" value="1"/>
</dbReference>
<gene>
    <name evidence="2" type="ORF">D7V93_16550</name>
</gene>
<dbReference type="InterPro" id="IPR003347">
    <property type="entry name" value="JmjC_dom"/>
</dbReference>
<evidence type="ECO:0000313" key="2">
    <source>
        <dbReference type="EMBL" id="RKH58577.1"/>
    </source>
</evidence>
<organism evidence="2 3">
    <name type="scientific">Corallococcus llansteffanensis</name>
    <dbReference type="NCBI Taxonomy" id="2316731"/>
    <lineage>
        <taxon>Bacteria</taxon>
        <taxon>Pseudomonadati</taxon>
        <taxon>Myxococcota</taxon>
        <taxon>Myxococcia</taxon>
        <taxon>Myxococcales</taxon>
        <taxon>Cystobacterineae</taxon>
        <taxon>Myxococcaceae</taxon>
        <taxon>Corallococcus</taxon>
    </lineage>
</organism>